<accession>A0A9X3HYM8</accession>
<keyword evidence="2" id="KW-1185">Reference proteome</keyword>
<organism evidence="1 2">
    <name type="scientific">Vibrio qingdaonensis</name>
    <dbReference type="NCBI Taxonomy" id="2829491"/>
    <lineage>
        <taxon>Bacteria</taxon>
        <taxon>Pseudomonadati</taxon>
        <taxon>Pseudomonadota</taxon>
        <taxon>Gammaproteobacteria</taxon>
        <taxon>Vibrionales</taxon>
        <taxon>Vibrionaceae</taxon>
        <taxon>Vibrio</taxon>
    </lineage>
</organism>
<dbReference type="EMBL" id="JAKRRY010000045">
    <property type="protein sequence ID" value="MCW8348711.1"/>
    <property type="molecule type" value="Genomic_DNA"/>
</dbReference>
<name>A0A9X3HYM8_9VIBR</name>
<dbReference type="AlphaFoldDB" id="A0A9X3HYM8"/>
<evidence type="ECO:0000313" key="1">
    <source>
        <dbReference type="EMBL" id="MCW8348711.1"/>
    </source>
</evidence>
<protein>
    <submittedName>
        <fullName evidence="1">Uncharacterized protein</fullName>
    </submittedName>
</protein>
<evidence type="ECO:0000313" key="2">
    <source>
        <dbReference type="Proteomes" id="UP001155587"/>
    </source>
</evidence>
<dbReference type="Proteomes" id="UP001155587">
    <property type="component" value="Unassembled WGS sequence"/>
</dbReference>
<gene>
    <name evidence="1" type="ORF">MD535_22235</name>
</gene>
<dbReference type="RefSeq" id="WP_265677315.1">
    <property type="nucleotide sequence ID" value="NZ_JAKRRY010000045.1"/>
</dbReference>
<comment type="caution">
    <text evidence="1">The sequence shown here is derived from an EMBL/GenBank/DDBJ whole genome shotgun (WGS) entry which is preliminary data.</text>
</comment>
<reference evidence="1" key="1">
    <citation type="submission" date="2022-02" db="EMBL/GenBank/DDBJ databases">
        <title>Vibrio sp. nov, a new bacterium isolated from seawater.</title>
        <authorList>
            <person name="Yuan Y."/>
        </authorList>
    </citation>
    <scope>NUCLEOTIDE SEQUENCE</scope>
    <source>
        <strain evidence="1">ZSDZ65</strain>
    </source>
</reference>
<proteinExistence type="predicted"/>
<sequence length="61" mass="7162">MIQRTFEHDVQVAMQLSDIDKTVIPDNISFKLSLTPPSPDYIEYWRKVRKEALTRLGNNKN</sequence>